<gene>
    <name evidence="7" type="ORF">EOE66_12135</name>
</gene>
<dbReference type="GO" id="GO:0005886">
    <property type="term" value="C:plasma membrane"/>
    <property type="evidence" value="ECO:0007669"/>
    <property type="project" value="UniProtKB-SubCell"/>
</dbReference>
<dbReference type="InterPro" id="IPR014548">
    <property type="entry name" value="Ac_Trasf"/>
</dbReference>
<keyword evidence="2" id="KW-1003">Cell membrane</keyword>
<comment type="subcellular location">
    <subcellularLocation>
        <location evidence="1">Cell inner membrane</location>
    </subcellularLocation>
</comment>
<keyword evidence="4" id="KW-0808">Transferase</keyword>
<dbReference type="EMBL" id="SACR01000003">
    <property type="protein sequence ID" value="RVU46557.1"/>
    <property type="molecule type" value="Genomic_DNA"/>
</dbReference>
<keyword evidence="6" id="KW-0012">Acyltransferase</keyword>
<keyword evidence="5" id="KW-0472">Membrane</keyword>
<dbReference type="OrthoDB" id="9808633at2"/>
<evidence type="ECO:0000313" key="7">
    <source>
        <dbReference type="EMBL" id="RVU46557.1"/>
    </source>
</evidence>
<evidence type="ECO:0000256" key="6">
    <source>
        <dbReference type="ARBA" id="ARBA00023315"/>
    </source>
</evidence>
<evidence type="ECO:0000256" key="3">
    <source>
        <dbReference type="ARBA" id="ARBA00022519"/>
    </source>
</evidence>
<dbReference type="AlphaFoldDB" id="A0A437RIF4"/>
<organism evidence="7 8">
    <name type="scientific">Rubrivivax rivuli</name>
    <dbReference type="NCBI Taxonomy" id="1862385"/>
    <lineage>
        <taxon>Bacteria</taxon>
        <taxon>Pseudomonadati</taxon>
        <taxon>Pseudomonadota</taxon>
        <taxon>Betaproteobacteria</taxon>
        <taxon>Burkholderiales</taxon>
        <taxon>Sphaerotilaceae</taxon>
        <taxon>Rubrivivax</taxon>
    </lineage>
</organism>
<dbReference type="CDD" id="cd07984">
    <property type="entry name" value="LPLAT_LABLAT-like"/>
    <property type="match status" value="1"/>
</dbReference>
<keyword evidence="3" id="KW-0997">Cell inner membrane</keyword>
<sequence length="317" mass="35574">MTAPAREQDTRHLRDWSATPERSNLLAIRTIAWIATHLGRPVARLVLHPIALYYLLFAPVARRASRRYLTRALGRPAGWADLYRHIHAFASVALDRIWFAAGRMDLFDMPISGGAVMEQALAEGRGVYLLGAHLGSFEALHAVGLSHPGLPVAMVMYPQNARMIHTVLQALAPDFDVSIIPIGQRGSALAIRDFLDKGGLTGLMGDRYIPSEGVQENSIALRFLGQETRFTDGPVRLAMMLKRRVIFMVGLYRGGRRYEVRFEELADFRTPPAEPAAREALVQATVAAYVQRLEALCREAPYNWFNFYDYWHEDEAG</sequence>
<dbReference type="Proteomes" id="UP000285575">
    <property type="component" value="Unassembled WGS sequence"/>
</dbReference>
<dbReference type="PIRSF" id="PIRSF028561">
    <property type="entry name" value="Ac_Trasf"/>
    <property type="match status" value="1"/>
</dbReference>
<dbReference type="Pfam" id="PF03279">
    <property type="entry name" value="Lip_A_acyltrans"/>
    <property type="match status" value="1"/>
</dbReference>
<reference evidence="7 8" key="1">
    <citation type="submission" date="2019-01" db="EMBL/GenBank/DDBJ databases">
        <authorList>
            <person name="Chen W.-M."/>
        </authorList>
    </citation>
    <scope>NUCLEOTIDE SEQUENCE [LARGE SCALE GENOMIC DNA]</scope>
    <source>
        <strain evidence="7 8">KYPY4</strain>
    </source>
</reference>
<evidence type="ECO:0000256" key="4">
    <source>
        <dbReference type="ARBA" id="ARBA00022679"/>
    </source>
</evidence>
<proteinExistence type="predicted"/>
<dbReference type="InterPro" id="IPR004960">
    <property type="entry name" value="LipA_acyltrans"/>
</dbReference>
<evidence type="ECO:0000256" key="2">
    <source>
        <dbReference type="ARBA" id="ARBA00022475"/>
    </source>
</evidence>
<dbReference type="RefSeq" id="WP_128228916.1">
    <property type="nucleotide sequence ID" value="NZ_SACR01000003.1"/>
</dbReference>
<dbReference type="GO" id="GO:0009247">
    <property type="term" value="P:glycolipid biosynthetic process"/>
    <property type="evidence" value="ECO:0007669"/>
    <property type="project" value="UniProtKB-ARBA"/>
</dbReference>
<comment type="caution">
    <text evidence="7">The sequence shown here is derived from an EMBL/GenBank/DDBJ whole genome shotgun (WGS) entry which is preliminary data.</text>
</comment>
<dbReference type="PANTHER" id="PTHR30606">
    <property type="entry name" value="LIPID A BIOSYNTHESIS LAUROYL ACYLTRANSFERASE"/>
    <property type="match status" value="1"/>
</dbReference>
<accession>A0A437RIF4</accession>
<evidence type="ECO:0000256" key="1">
    <source>
        <dbReference type="ARBA" id="ARBA00004533"/>
    </source>
</evidence>
<name>A0A437RIF4_9BURK</name>
<protein>
    <submittedName>
        <fullName evidence="7">Acyl-CoA synthetase</fullName>
    </submittedName>
</protein>
<evidence type="ECO:0000313" key="8">
    <source>
        <dbReference type="Proteomes" id="UP000285575"/>
    </source>
</evidence>
<dbReference type="GO" id="GO:0016746">
    <property type="term" value="F:acyltransferase activity"/>
    <property type="evidence" value="ECO:0007669"/>
    <property type="project" value="UniProtKB-KW"/>
</dbReference>
<dbReference type="PANTHER" id="PTHR30606:SF9">
    <property type="entry name" value="LIPID A BIOSYNTHESIS LAUROYLTRANSFERASE"/>
    <property type="match status" value="1"/>
</dbReference>
<evidence type="ECO:0000256" key="5">
    <source>
        <dbReference type="ARBA" id="ARBA00023136"/>
    </source>
</evidence>
<keyword evidence="8" id="KW-1185">Reference proteome</keyword>